<dbReference type="Gene3D" id="3.40.630.30">
    <property type="match status" value="1"/>
</dbReference>
<organism evidence="1 2">
    <name type="scientific">Cytobacillus dafuensis</name>
    <name type="common">Bacillus dafuensis</name>
    <dbReference type="NCBI Taxonomy" id="1742359"/>
    <lineage>
        <taxon>Bacteria</taxon>
        <taxon>Bacillati</taxon>
        <taxon>Bacillota</taxon>
        <taxon>Bacilli</taxon>
        <taxon>Bacillales</taxon>
        <taxon>Bacillaceae</taxon>
        <taxon>Cytobacillus</taxon>
    </lineage>
</organism>
<keyword evidence="2" id="KW-1185">Reference proteome</keyword>
<reference evidence="2" key="1">
    <citation type="submission" date="2019-08" db="EMBL/GenBank/DDBJ databases">
        <authorList>
            <person name="Zheng X."/>
        </authorList>
    </citation>
    <scope>NUCLEOTIDE SEQUENCE [LARGE SCALE GENOMIC DNA]</scope>
    <source>
        <strain evidence="2">FJAT-25496</strain>
    </source>
</reference>
<dbReference type="EMBL" id="CP042593">
    <property type="protein sequence ID" value="QED49734.1"/>
    <property type="molecule type" value="Genomic_DNA"/>
</dbReference>
<evidence type="ECO:0000313" key="1">
    <source>
        <dbReference type="EMBL" id="QED49734.1"/>
    </source>
</evidence>
<protein>
    <recommendedName>
        <fullName evidence="3">N-acetyltransferase domain-containing protein</fullName>
    </recommendedName>
</protein>
<gene>
    <name evidence="1" type="ORF">FSZ17_22020</name>
</gene>
<evidence type="ECO:0008006" key="3">
    <source>
        <dbReference type="Google" id="ProtNLM"/>
    </source>
</evidence>
<dbReference type="KEGG" id="bda:FSZ17_22020"/>
<evidence type="ECO:0000313" key="2">
    <source>
        <dbReference type="Proteomes" id="UP000321555"/>
    </source>
</evidence>
<name>A0A5B8Z9X5_CYTDA</name>
<accession>A0A5B8Z9X5</accession>
<dbReference type="SUPFAM" id="SSF55729">
    <property type="entry name" value="Acyl-CoA N-acyltransferases (Nat)"/>
    <property type="match status" value="1"/>
</dbReference>
<dbReference type="STRING" id="1742359.GCA_001439625_03103"/>
<dbReference type="AlphaFoldDB" id="A0A5B8Z9X5"/>
<sequence>MMEAIIKCAGPEDVTRLELFLQKANLSTEGIQESIEYFLIMENNMSDLKATIGIEPIGKIGLLRSLAITKDASEKELILLFEQILKLARDKQLETLYLASNKKNSIEFFQLLGFVQETSDLPAALYESEHVKYILTVDNSYFLKLSI</sequence>
<dbReference type="InterPro" id="IPR016181">
    <property type="entry name" value="Acyl_CoA_acyltransferase"/>
</dbReference>
<proteinExistence type="predicted"/>
<dbReference type="Proteomes" id="UP000321555">
    <property type="component" value="Chromosome"/>
</dbReference>
<dbReference type="OrthoDB" id="2678531at2"/>